<feature type="domain" description="Flagellar hook protein FlgE/F/G-like D1" evidence="9">
    <location>
        <begin position="116"/>
        <end position="164"/>
    </location>
</feature>
<evidence type="ECO:0000256" key="1">
    <source>
        <dbReference type="ARBA" id="ARBA00004117"/>
    </source>
</evidence>
<feature type="domain" description="Flagellar basal body rod protein N-terminal" evidence="6">
    <location>
        <begin position="38"/>
        <end position="68"/>
    </location>
</feature>
<protein>
    <recommendedName>
        <fullName evidence="3 5">Flagellar hook protein FlgE</fullName>
    </recommendedName>
</protein>
<dbReference type="PANTHER" id="PTHR30435:SF1">
    <property type="entry name" value="FLAGELLAR HOOK PROTEIN FLGE"/>
    <property type="match status" value="1"/>
</dbReference>
<dbReference type="InterPro" id="IPR020013">
    <property type="entry name" value="Flagellar_FlgE/F/G"/>
</dbReference>
<feature type="domain" description="Flagellar basal-body/hook protein C-terminal" evidence="7">
    <location>
        <begin position="431"/>
        <end position="473"/>
    </location>
</feature>
<feature type="domain" description="Flagellar hook protein FlgE D2" evidence="8">
    <location>
        <begin position="232"/>
        <end position="356"/>
    </location>
</feature>
<sequence length="477" mass="48994">MRTPRYAQKRSISINIFAAPGGTRAAMELGLMSIYTALRAGVSGLTANSSALAVISDNIANVNTVGYKRGGVDFSALVNAQNSNTTYNAGGVLPLTRQQISLQGSLEQSRSPTDLAISGDGFFIVSTNNQQLSNGGSVLFTRAGSFTIDAAGYMVNAQGLFLQGWPVAADGSVTSSPTSLSAIEPVNISGVGGLAEPTANVGLNANLNSAQADYANAQGVYDVGDMATGTITPHFESSLEIYDSLGAARTVAFGFLKTGPNTWRVEAYARPNSNITGGSGTGGLLAAGIVNFNTDGTVASVQPHGTASTAQDIDSQFTVNWATSTGAAAQGVTLDLSTGMTQFANSFGVTSVTADGVPPGDLVGLVLEGDGMLTAQFSNGRARALYQIPLATFLNPNGLKADQGGAFRTTLESGLYNINSSNAGGAGRIVSGALEASNVDLATEFTSLITTQRAYSAASRIITTADQMLEELLMIKR</sequence>
<dbReference type="InterPro" id="IPR037925">
    <property type="entry name" value="FlgE/F/G-like"/>
</dbReference>
<dbReference type="InterPro" id="IPR011491">
    <property type="entry name" value="FlgE_D2"/>
</dbReference>
<dbReference type="Pfam" id="PF22692">
    <property type="entry name" value="LlgE_F_G_D1"/>
    <property type="match status" value="1"/>
</dbReference>
<organism evidence="10 11">
    <name type="scientific">Candidatus Viadribacter manganicus</name>
    <dbReference type="NCBI Taxonomy" id="1759059"/>
    <lineage>
        <taxon>Bacteria</taxon>
        <taxon>Pseudomonadati</taxon>
        <taxon>Pseudomonadota</taxon>
        <taxon>Alphaproteobacteria</taxon>
        <taxon>Hyphomonadales</taxon>
        <taxon>Hyphomonadaceae</taxon>
        <taxon>Candidatus Viadribacter</taxon>
    </lineage>
</organism>
<dbReference type="InterPro" id="IPR053967">
    <property type="entry name" value="LlgE_F_G-like_D1"/>
</dbReference>
<evidence type="ECO:0000259" key="8">
    <source>
        <dbReference type="Pfam" id="PF07559"/>
    </source>
</evidence>
<comment type="subcellular location">
    <subcellularLocation>
        <location evidence="1 5">Bacterial flagellum basal body</location>
    </subcellularLocation>
</comment>
<dbReference type="Gene3D" id="2.60.98.20">
    <property type="entry name" value="Flagellar hook protein FlgE"/>
    <property type="match status" value="1"/>
</dbReference>
<dbReference type="InterPro" id="IPR019776">
    <property type="entry name" value="Flagellar_basal_body_rod_CS"/>
</dbReference>
<evidence type="ECO:0000313" key="11">
    <source>
        <dbReference type="Proteomes" id="UP000092498"/>
    </source>
</evidence>
<dbReference type="GO" id="GO:0009424">
    <property type="term" value="C:bacterial-type flagellum hook"/>
    <property type="evidence" value="ECO:0007669"/>
    <property type="project" value="TreeGrafter"/>
</dbReference>
<comment type="function">
    <text evidence="5">A flexible structure which links the flagellar filament to the drive apparatus in the basal body.</text>
</comment>
<dbReference type="NCBIfam" id="TIGR03506">
    <property type="entry name" value="FlgEFG_subfam"/>
    <property type="match status" value="1"/>
</dbReference>
<dbReference type="STRING" id="1759059.ATE48_12560"/>
<dbReference type="GO" id="GO:0071978">
    <property type="term" value="P:bacterial-type flagellum-dependent swarming motility"/>
    <property type="evidence" value="ECO:0007669"/>
    <property type="project" value="TreeGrafter"/>
</dbReference>
<dbReference type="Pfam" id="PF00460">
    <property type="entry name" value="Flg_bb_rod"/>
    <property type="match status" value="1"/>
</dbReference>
<dbReference type="AlphaFoldDB" id="A0A1B1AJF6"/>
<dbReference type="OrthoDB" id="8372879at2"/>
<dbReference type="PANTHER" id="PTHR30435">
    <property type="entry name" value="FLAGELLAR PROTEIN"/>
    <property type="match status" value="1"/>
</dbReference>
<evidence type="ECO:0000256" key="4">
    <source>
        <dbReference type="ARBA" id="ARBA00023143"/>
    </source>
</evidence>
<gene>
    <name evidence="10" type="ORF">ATE48_12560</name>
</gene>
<evidence type="ECO:0000256" key="5">
    <source>
        <dbReference type="RuleBase" id="RU362116"/>
    </source>
</evidence>
<dbReference type="GO" id="GO:0005829">
    <property type="term" value="C:cytosol"/>
    <property type="evidence" value="ECO:0007669"/>
    <property type="project" value="TreeGrafter"/>
</dbReference>
<evidence type="ECO:0000259" key="6">
    <source>
        <dbReference type="Pfam" id="PF00460"/>
    </source>
</evidence>
<evidence type="ECO:0000256" key="3">
    <source>
        <dbReference type="ARBA" id="ARBA00019015"/>
    </source>
</evidence>
<dbReference type="InParanoid" id="A0A1B1AJF6"/>
<keyword evidence="4 5" id="KW-0975">Bacterial flagellum</keyword>
<dbReference type="InterPro" id="IPR037058">
    <property type="entry name" value="Falgellar_hook_FlgE_sf"/>
</dbReference>
<accession>A0A1B1AJF6</accession>
<dbReference type="GO" id="GO:0009425">
    <property type="term" value="C:bacterial-type flagellum basal body"/>
    <property type="evidence" value="ECO:0007669"/>
    <property type="project" value="UniProtKB-SubCell"/>
</dbReference>
<dbReference type="KEGG" id="cbot:ATE48_12560"/>
<evidence type="ECO:0000259" key="7">
    <source>
        <dbReference type="Pfam" id="PF06429"/>
    </source>
</evidence>
<proteinExistence type="inferred from homology"/>
<evidence type="ECO:0000313" key="10">
    <source>
        <dbReference type="EMBL" id="ANP46687.1"/>
    </source>
</evidence>
<dbReference type="Pfam" id="PF06429">
    <property type="entry name" value="Flg_bbr_C"/>
    <property type="match status" value="1"/>
</dbReference>
<evidence type="ECO:0000259" key="9">
    <source>
        <dbReference type="Pfam" id="PF22692"/>
    </source>
</evidence>
<dbReference type="InterPro" id="IPR001444">
    <property type="entry name" value="Flag_bb_rod_N"/>
</dbReference>
<reference evidence="10 11" key="1">
    <citation type="submission" date="2015-11" db="EMBL/GenBank/DDBJ databases">
        <title>Whole-Genome Sequence of Candidatus Oderbacter manganicum from the National Park Lower Oder Valley, Germany.</title>
        <authorList>
            <person name="Braun B."/>
            <person name="Liere K."/>
            <person name="Szewzyk U."/>
        </authorList>
    </citation>
    <scope>NUCLEOTIDE SEQUENCE [LARGE SCALE GENOMIC DNA]</scope>
    <source>
        <strain evidence="10 11">OTSz_A_272</strain>
    </source>
</reference>
<comment type="similarity">
    <text evidence="2 5">Belongs to the flagella basal body rod proteins family.</text>
</comment>
<name>A0A1B1AJF6_9PROT</name>
<evidence type="ECO:0000256" key="2">
    <source>
        <dbReference type="ARBA" id="ARBA00009677"/>
    </source>
</evidence>
<dbReference type="FunCoup" id="A0A1B1AJF6">
    <property type="interactions" value="153"/>
</dbReference>
<dbReference type="EMBL" id="CP013244">
    <property type="protein sequence ID" value="ANP46687.1"/>
    <property type="molecule type" value="Genomic_DNA"/>
</dbReference>
<dbReference type="Proteomes" id="UP000092498">
    <property type="component" value="Chromosome"/>
</dbReference>
<dbReference type="InterPro" id="IPR010930">
    <property type="entry name" value="Flg_bb/hook_C_dom"/>
</dbReference>
<keyword evidence="11" id="KW-1185">Reference proteome</keyword>
<dbReference type="PROSITE" id="PS00588">
    <property type="entry name" value="FLAGELLA_BB_ROD"/>
    <property type="match status" value="1"/>
</dbReference>
<dbReference type="Pfam" id="PF07559">
    <property type="entry name" value="FlgE_D2"/>
    <property type="match status" value="1"/>
</dbReference>
<dbReference type="SUPFAM" id="SSF117143">
    <property type="entry name" value="Flagellar hook protein flgE"/>
    <property type="match status" value="1"/>
</dbReference>
<dbReference type="RefSeq" id="WP_083197327.1">
    <property type="nucleotide sequence ID" value="NZ_CP013244.1"/>
</dbReference>